<accession>A0A2S0WLJ2</accession>
<dbReference type="KEGG" id="aez:C3E78_08175"/>
<sequence>MGRMRIPGRTTSRLMSGLAGREVVLIEGLEVSPGAQFKITFISWSDKRRQGIWFGTEGLLEFPDTGLTSPQMTLWTDTAPAEFQIDVLETDGLLRFYNIWDEGEGRGSESLVDYSGMVVDHDGGVATYRCQDFGREPHFSSLAFTMESLR</sequence>
<name>A0A2S0WLJ2_9ACTN</name>
<protein>
    <submittedName>
        <fullName evidence="1">Uncharacterized protein</fullName>
    </submittedName>
</protein>
<dbReference type="AlphaFoldDB" id="A0A2S0WLJ2"/>
<evidence type="ECO:0000313" key="1">
    <source>
        <dbReference type="EMBL" id="AWB92177.1"/>
    </source>
</evidence>
<organism evidence="1 2">
    <name type="scientific">Aeromicrobium chenweiae</name>
    <dbReference type="NCBI Taxonomy" id="2079793"/>
    <lineage>
        <taxon>Bacteria</taxon>
        <taxon>Bacillati</taxon>
        <taxon>Actinomycetota</taxon>
        <taxon>Actinomycetes</taxon>
        <taxon>Propionibacteriales</taxon>
        <taxon>Nocardioidaceae</taxon>
        <taxon>Aeromicrobium</taxon>
    </lineage>
</organism>
<dbReference type="RefSeq" id="WP_108577822.1">
    <property type="nucleotide sequence ID" value="NZ_CP026952.1"/>
</dbReference>
<accession>A0A5F2EPM2</accession>
<keyword evidence="2" id="KW-1185">Reference proteome</keyword>
<dbReference type="Proteomes" id="UP000244384">
    <property type="component" value="Chromosome"/>
</dbReference>
<reference evidence="2" key="1">
    <citation type="submission" date="2018-01" db="EMBL/GenBank/DDBJ databases">
        <authorList>
            <person name="Li J."/>
        </authorList>
    </citation>
    <scope>NUCLEOTIDE SEQUENCE [LARGE SCALE GENOMIC DNA]</scope>
    <source>
        <strain evidence="2">592</strain>
    </source>
</reference>
<dbReference type="EMBL" id="CP026952">
    <property type="protein sequence ID" value="AWB92177.1"/>
    <property type="molecule type" value="Genomic_DNA"/>
</dbReference>
<dbReference type="OrthoDB" id="7784447at2"/>
<gene>
    <name evidence="1" type="ORF">C3E78_08175</name>
</gene>
<evidence type="ECO:0000313" key="2">
    <source>
        <dbReference type="Proteomes" id="UP000244384"/>
    </source>
</evidence>
<proteinExistence type="predicted"/>